<feature type="transmembrane region" description="Helical" evidence="6">
    <location>
        <begin position="73"/>
        <end position="93"/>
    </location>
</feature>
<proteinExistence type="predicted"/>
<evidence type="ECO:0000256" key="2">
    <source>
        <dbReference type="ARBA" id="ARBA00022475"/>
    </source>
</evidence>
<dbReference type="PANTHER" id="PTHR30086:SF20">
    <property type="entry name" value="ARGININE EXPORTER PROTEIN ARGO-RELATED"/>
    <property type="match status" value="1"/>
</dbReference>
<sequence>MDWLMPYLPAFVAAYSIQIVGVMSPGPAVALLLGIGAEQGRPAALTAAFGIAVGAGMLALATAMGLGLLVQQVAWAGTLLRYLGAAYLAWLAWKSCKKALAPPQVRVTGIEQRQPLARLFLIGLGLQLTNLKALVFWMAAVSAGPAQGAPLAVLLVFALGGMLLSLAGHGFYAVILSSRPVRHAYNRARRWIEGALGIFLGAMALRMATEHR</sequence>
<organism evidence="7 8">
    <name type="scientific">Paracoccus mangrovi</name>
    <dbReference type="NCBI Taxonomy" id="1715645"/>
    <lineage>
        <taxon>Bacteria</taxon>
        <taxon>Pseudomonadati</taxon>
        <taxon>Pseudomonadota</taxon>
        <taxon>Alphaproteobacteria</taxon>
        <taxon>Rhodobacterales</taxon>
        <taxon>Paracoccaceae</taxon>
        <taxon>Paracoccus</taxon>
    </lineage>
</organism>
<evidence type="ECO:0000256" key="3">
    <source>
        <dbReference type="ARBA" id="ARBA00022692"/>
    </source>
</evidence>
<reference evidence="8" key="1">
    <citation type="journal article" date="2019" name="Int. J. Syst. Evol. Microbiol.">
        <title>The Global Catalogue of Microorganisms (GCM) 10K type strain sequencing project: providing services to taxonomists for standard genome sequencing and annotation.</title>
        <authorList>
            <consortium name="The Broad Institute Genomics Platform"/>
            <consortium name="The Broad Institute Genome Sequencing Center for Infectious Disease"/>
            <person name="Wu L."/>
            <person name="Ma J."/>
        </authorList>
    </citation>
    <scope>NUCLEOTIDE SEQUENCE [LARGE SCALE GENOMIC DNA]</scope>
    <source>
        <strain evidence="8">KCTC 42899</strain>
    </source>
</reference>
<feature type="transmembrane region" description="Helical" evidence="6">
    <location>
        <begin position="151"/>
        <end position="176"/>
    </location>
</feature>
<protein>
    <submittedName>
        <fullName evidence="7">LysE family translocator</fullName>
    </submittedName>
</protein>
<feature type="transmembrane region" description="Helical" evidence="6">
    <location>
        <begin position="119"/>
        <end position="139"/>
    </location>
</feature>
<keyword evidence="4 6" id="KW-1133">Transmembrane helix</keyword>
<dbReference type="Pfam" id="PF01810">
    <property type="entry name" value="LysE"/>
    <property type="match status" value="1"/>
</dbReference>
<keyword evidence="8" id="KW-1185">Reference proteome</keyword>
<dbReference type="Proteomes" id="UP001595721">
    <property type="component" value="Unassembled WGS sequence"/>
</dbReference>
<evidence type="ECO:0000256" key="4">
    <source>
        <dbReference type="ARBA" id="ARBA00022989"/>
    </source>
</evidence>
<keyword evidence="3 6" id="KW-0812">Transmembrane</keyword>
<evidence type="ECO:0000313" key="8">
    <source>
        <dbReference type="Proteomes" id="UP001595721"/>
    </source>
</evidence>
<name>A0ABV7RBH3_9RHOB</name>
<keyword evidence="2" id="KW-1003">Cell membrane</keyword>
<evidence type="ECO:0000256" key="1">
    <source>
        <dbReference type="ARBA" id="ARBA00004651"/>
    </source>
</evidence>
<comment type="caution">
    <text evidence="7">The sequence shown here is derived from an EMBL/GenBank/DDBJ whole genome shotgun (WGS) entry which is preliminary data.</text>
</comment>
<feature type="transmembrane region" description="Helical" evidence="6">
    <location>
        <begin position="12"/>
        <end position="33"/>
    </location>
</feature>
<evidence type="ECO:0000256" key="5">
    <source>
        <dbReference type="ARBA" id="ARBA00023136"/>
    </source>
</evidence>
<accession>A0ABV7RBH3</accession>
<dbReference type="EMBL" id="JBHRXJ010000013">
    <property type="protein sequence ID" value="MFC3529636.1"/>
    <property type="molecule type" value="Genomic_DNA"/>
</dbReference>
<keyword evidence="5 6" id="KW-0472">Membrane</keyword>
<evidence type="ECO:0000313" key="7">
    <source>
        <dbReference type="EMBL" id="MFC3529636.1"/>
    </source>
</evidence>
<dbReference type="RefSeq" id="WP_377745666.1">
    <property type="nucleotide sequence ID" value="NZ_JBHRXJ010000013.1"/>
</dbReference>
<feature type="transmembrane region" description="Helical" evidence="6">
    <location>
        <begin position="45"/>
        <end position="67"/>
    </location>
</feature>
<gene>
    <name evidence="7" type="ORF">ACFOMH_15770</name>
</gene>
<dbReference type="InterPro" id="IPR001123">
    <property type="entry name" value="LeuE-type"/>
</dbReference>
<feature type="transmembrane region" description="Helical" evidence="6">
    <location>
        <begin position="188"/>
        <end position="208"/>
    </location>
</feature>
<evidence type="ECO:0000256" key="6">
    <source>
        <dbReference type="SAM" id="Phobius"/>
    </source>
</evidence>
<dbReference type="PANTHER" id="PTHR30086">
    <property type="entry name" value="ARGININE EXPORTER PROTEIN ARGO"/>
    <property type="match status" value="1"/>
</dbReference>
<comment type="subcellular location">
    <subcellularLocation>
        <location evidence="1">Cell membrane</location>
        <topology evidence="1">Multi-pass membrane protein</topology>
    </subcellularLocation>
</comment>